<keyword evidence="2" id="KW-1185">Reference proteome</keyword>
<proteinExistence type="predicted"/>
<gene>
    <name evidence="1" type="ORF">B0T24DRAFT_357014</name>
</gene>
<reference evidence="1" key="2">
    <citation type="submission" date="2023-06" db="EMBL/GenBank/DDBJ databases">
        <authorList>
            <consortium name="Lawrence Berkeley National Laboratory"/>
            <person name="Haridas S."/>
            <person name="Hensen N."/>
            <person name="Bonometti L."/>
            <person name="Westerberg I."/>
            <person name="Brannstrom I.O."/>
            <person name="Guillou S."/>
            <person name="Cros-Aarteil S."/>
            <person name="Calhoun S."/>
            <person name="Kuo A."/>
            <person name="Mondo S."/>
            <person name="Pangilinan J."/>
            <person name="Riley R."/>
            <person name="Labutti K."/>
            <person name="Andreopoulos B."/>
            <person name="Lipzen A."/>
            <person name="Chen C."/>
            <person name="Yanf M."/>
            <person name="Daum C."/>
            <person name="Ng V."/>
            <person name="Clum A."/>
            <person name="Steindorff A."/>
            <person name="Ohm R."/>
            <person name="Martin F."/>
            <person name="Silar P."/>
            <person name="Natvig D."/>
            <person name="Lalanne C."/>
            <person name="Gautier V."/>
            <person name="Ament-Velasquez S.L."/>
            <person name="Kruys A."/>
            <person name="Hutchinson M.I."/>
            <person name="Powell A.J."/>
            <person name="Barry K."/>
            <person name="Miller A.N."/>
            <person name="Grigoriev I.V."/>
            <person name="Debuchy R."/>
            <person name="Gladieux P."/>
            <person name="Thoren M.H."/>
            <person name="Johannesson H."/>
        </authorList>
    </citation>
    <scope>NUCLEOTIDE SEQUENCE</scope>
    <source>
        <strain evidence="1">CBS 958.72</strain>
    </source>
</reference>
<evidence type="ECO:0000313" key="1">
    <source>
        <dbReference type="EMBL" id="KAK3369222.1"/>
    </source>
</evidence>
<name>A0AAE0N3C2_9PEZI</name>
<accession>A0AAE0N3C2</accession>
<dbReference type="Proteomes" id="UP001287356">
    <property type="component" value="Unassembled WGS sequence"/>
</dbReference>
<comment type="caution">
    <text evidence="1">The sequence shown here is derived from an EMBL/GenBank/DDBJ whole genome shotgun (WGS) entry which is preliminary data.</text>
</comment>
<evidence type="ECO:0000313" key="2">
    <source>
        <dbReference type="Proteomes" id="UP001287356"/>
    </source>
</evidence>
<sequence length="208" mass="24029">MPNSKMYVPEANWTMWQKKKTFRSSQKETRQLDQDLHFEFWERDGPNYYGSHLPIVPSSLRPRALGNYTVIAIFRRGMPLLLLPLNTNDKRFKHIGPNTIGVEYNQGDNFKKFFLRSVNKQCRACQSGNKSCTCDKTPWDDRSTFSTLDEPAIPLELTLLNLSRSDQTGRLQGIIKSHELLNAQFVLQPDNISKEVACFRQATGICWK</sequence>
<dbReference type="EMBL" id="JAULSN010000006">
    <property type="protein sequence ID" value="KAK3369222.1"/>
    <property type="molecule type" value="Genomic_DNA"/>
</dbReference>
<organism evidence="1 2">
    <name type="scientific">Lasiosphaeria ovina</name>
    <dbReference type="NCBI Taxonomy" id="92902"/>
    <lineage>
        <taxon>Eukaryota</taxon>
        <taxon>Fungi</taxon>
        <taxon>Dikarya</taxon>
        <taxon>Ascomycota</taxon>
        <taxon>Pezizomycotina</taxon>
        <taxon>Sordariomycetes</taxon>
        <taxon>Sordariomycetidae</taxon>
        <taxon>Sordariales</taxon>
        <taxon>Lasiosphaeriaceae</taxon>
        <taxon>Lasiosphaeria</taxon>
    </lineage>
</organism>
<protein>
    <submittedName>
        <fullName evidence="1">Uncharacterized protein</fullName>
    </submittedName>
</protein>
<reference evidence="1" key="1">
    <citation type="journal article" date="2023" name="Mol. Phylogenet. Evol.">
        <title>Genome-scale phylogeny and comparative genomics of the fungal order Sordariales.</title>
        <authorList>
            <person name="Hensen N."/>
            <person name="Bonometti L."/>
            <person name="Westerberg I."/>
            <person name="Brannstrom I.O."/>
            <person name="Guillou S."/>
            <person name="Cros-Aarteil S."/>
            <person name="Calhoun S."/>
            <person name="Haridas S."/>
            <person name="Kuo A."/>
            <person name="Mondo S."/>
            <person name="Pangilinan J."/>
            <person name="Riley R."/>
            <person name="LaButti K."/>
            <person name="Andreopoulos B."/>
            <person name="Lipzen A."/>
            <person name="Chen C."/>
            <person name="Yan M."/>
            <person name="Daum C."/>
            <person name="Ng V."/>
            <person name="Clum A."/>
            <person name="Steindorff A."/>
            <person name="Ohm R.A."/>
            <person name="Martin F."/>
            <person name="Silar P."/>
            <person name="Natvig D.O."/>
            <person name="Lalanne C."/>
            <person name="Gautier V."/>
            <person name="Ament-Velasquez S.L."/>
            <person name="Kruys A."/>
            <person name="Hutchinson M.I."/>
            <person name="Powell A.J."/>
            <person name="Barry K."/>
            <person name="Miller A.N."/>
            <person name="Grigoriev I.V."/>
            <person name="Debuchy R."/>
            <person name="Gladieux P."/>
            <person name="Hiltunen Thoren M."/>
            <person name="Johannesson H."/>
        </authorList>
    </citation>
    <scope>NUCLEOTIDE SEQUENCE</scope>
    <source>
        <strain evidence="1">CBS 958.72</strain>
    </source>
</reference>
<dbReference type="AlphaFoldDB" id="A0AAE0N3C2"/>